<evidence type="ECO:0008006" key="4">
    <source>
        <dbReference type="Google" id="ProtNLM"/>
    </source>
</evidence>
<protein>
    <recommendedName>
        <fullName evidence="4">DUF998 domain-containing protein</fullName>
    </recommendedName>
</protein>
<dbReference type="EMBL" id="FRBT01000006">
    <property type="protein sequence ID" value="SHM46006.1"/>
    <property type="molecule type" value="Genomic_DNA"/>
</dbReference>
<gene>
    <name evidence="2" type="ORF">SAMN05444484_106108</name>
</gene>
<accession>A0A1M7IZ40</accession>
<evidence type="ECO:0000313" key="2">
    <source>
        <dbReference type="EMBL" id="SHM46006.1"/>
    </source>
</evidence>
<dbReference type="AlphaFoldDB" id="A0A1M7IZ40"/>
<dbReference type="Proteomes" id="UP000184028">
    <property type="component" value="Unassembled WGS sequence"/>
</dbReference>
<name>A0A1M7IZ40_9FLAO</name>
<feature type="transmembrane region" description="Helical" evidence="1">
    <location>
        <begin position="133"/>
        <end position="154"/>
    </location>
</feature>
<keyword evidence="1" id="KW-0812">Transmembrane</keyword>
<keyword evidence="1" id="KW-0472">Membrane</keyword>
<feature type="transmembrane region" description="Helical" evidence="1">
    <location>
        <begin position="25"/>
        <end position="45"/>
    </location>
</feature>
<feature type="transmembrane region" description="Helical" evidence="1">
    <location>
        <begin position="198"/>
        <end position="219"/>
    </location>
</feature>
<feature type="transmembrane region" description="Helical" evidence="1">
    <location>
        <begin position="95"/>
        <end position="113"/>
    </location>
</feature>
<keyword evidence="3" id="KW-1185">Reference proteome</keyword>
<organism evidence="2 3">
    <name type="scientific">Flavobacterium chilense</name>
    <dbReference type="NCBI Taxonomy" id="946677"/>
    <lineage>
        <taxon>Bacteria</taxon>
        <taxon>Pseudomonadati</taxon>
        <taxon>Bacteroidota</taxon>
        <taxon>Flavobacteriia</taxon>
        <taxon>Flavobacteriales</taxon>
        <taxon>Flavobacteriaceae</taxon>
        <taxon>Flavobacterium</taxon>
    </lineage>
</organism>
<dbReference type="RefSeq" id="WP_068844266.1">
    <property type="nucleotide sequence ID" value="NZ_FRBT01000006.1"/>
</dbReference>
<dbReference type="STRING" id="946677.SAMN05444484_106108"/>
<proteinExistence type="predicted"/>
<evidence type="ECO:0000256" key="1">
    <source>
        <dbReference type="SAM" id="Phobius"/>
    </source>
</evidence>
<dbReference type="OrthoDB" id="9803163at2"/>
<sequence>MKTDSNNEVTLETYDIFTYRRIRRAIGYLGISLPILLVGLSLISFFETSVQYSISDYYYTNLREVFTGTLCAVGLFLICYKGYGNASILKNDNVLTNIAGIMAIGVVLFPTNPDDFKAKIYTLIPSVQKWPGYLHYGFAALFFLILALLAINVFTIGQKNKTAISKSMLNENNIYRICGYSILVFVVMVPIAAKLEWFSYSTLVFESLSLFAFGIAWLIKGRALGDQGKIGQKLYQENNLVDTEKRIEK</sequence>
<keyword evidence="1" id="KW-1133">Transmembrane helix</keyword>
<feature type="transmembrane region" description="Helical" evidence="1">
    <location>
        <begin position="65"/>
        <end position="83"/>
    </location>
</feature>
<evidence type="ECO:0000313" key="3">
    <source>
        <dbReference type="Proteomes" id="UP000184028"/>
    </source>
</evidence>
<reference evidence="3" key="1">
    <citation type="submission" date="2016-11" db="EMBL/GenBank/DDBJ databases">
        <authorList>
            <person name="Varghese N."/>
            <person name="Submissions S."/>
        </authorList>
    </citation>
    <scope>NUCLEOTIDE SEQUENCE [LARGE SCALE GENOMIC DNA]</scope>
    <source>
        <strain evidence="3">DSM 24724</strain>
    </source>
</reference>
<feature type="transmembrane region" description="Helical" evidence="1">
    <location>
        <begin position="174"/>
        <end position="192"/>
    </location>
</feature>